<gene>
    <name evidence="1" type="ORF">EZH24_13565</name>
</gene>
<evidence type="ECO:0000313" key="2">
    <source>
        <dbReference type="Proteomes" id="UP000310168"/>
    </source>
</evidence>
<comment type="caution">
    <text evidence="1">The sequence shown here is derived from an EMBL/GenBank/DDBJ whole genome shotgun (WGS) entry which is preliminary data.</text>
</comment>
<sequence>LNKIYAGKKLRIISGRYVTTSITSGVLNDIFARTTDVPAYIEEINNMIKELQDNSTFIIKETITKTGSGNDKWQLTWRDDLEYLQMAGYVTGDTTAIGSQGGFGLYQSDSDSAPFIGWIRPLRQYYFGG</sequence>
<accession>A0ABY2TLV1</accession>
<keyword evidence="2" id="KW-1185">Reference proteome</keyword>
<feature type="non-terminal residue" evidence="1">
    <location>
        <position position="1"/>
    </location>
</feature>
<reference evidence="1 2" key="1">
    <citation type="journal article" date="2019" name="Anaerobe">
        <title>Brachyspira catarrhinii sp. nov., an anaerobic intestinal spirochaete isolated from vervet monkeys may have been misidentified as Brachyspira aalborgi in previous studies.</title>
        <authorList>
            <person name="Phillips N.D."/>
            <person name="La T."/>
            <person name="Hampson D.J."/>
        </authorList>
    </citation>
    <scope>NUCLEOTIDE SEQUENCE [LARGE SCALE GENOMIC DNA]</scope>
    <source>
        <strain evidence="1 2">Z12</strain>
    </source>
</reference>
<proteinExistence type="predicted"/>
<feature type="non-terminal residue" evidence="1">
    <location>
        <position position="129"/>
    </location>
</feature>
<dbReference type="Proteomes" id="UP000310168">
    <property type="component" value="Unassembled WGS sequence"/>
</dbReference>
<dbReference type="EMBL" id="SJDU01000820">
    <property type="protein sequence ID" value="TKZ21461.1"/>
    <property type="molecule type" value="Genomic_DNA"/>
</dbReference>
<evidence type="ECO:0000313" key="1">
    <source>
        <dbReference type="EMBL" id="TKZ21461.1"/>
    </source>
</evidence>
<organism evidence="1 2">
    <name type="scientific">Brachyspira catarrhinii</name>
    <dbReference type="NCBI Taxonomy" id="2528966"/>
    <lineage>
        <taxon>Bacteria</taxon>
        <taxon>Pseudomonadati</taxon>
        <taxon>Spirochaetota</taxon>
        <taxon>Spirochaetia</taxon>
        <taxon>Brachyspirales</taxon>
        <taxon>Brachyspiraceae</taxon>
        <taxon>Brachyspira</taxon>
    </lineage>
</organism>
<protein>
    <submittedName>
        <fullName evidence="1">Phage tail protein</fullName>
    </submittedName>
</protein>
<name>A0ABY2TLV1_9SPIR</name>